<sequence length="186" mass="20306">MSRAAKIFLTCSIVATGSVVYGVHWIQKKESDVMYQGVLKDDARLKLRAETLAKLSTPGAEILSPDDPATAPLHSLSTTIQPSSSLPPIAYESSSSSSSLPPIAYQSSAPSSSSPPLNTPSSPVQQPASVIDEDCETCKISPPPELVEKQSADERKKERRERWEEYERQKNLGQRLEAEQPVSRLV</sequence>
<evidence type="ECO:0000256" key="5">
    <source>
        <dbReference type="SAM" id="MobiDB-lite"/>
    </source>
</evidence>
<dbReference type="PANTHER" id="PTHR28163:SF1">
    <property type="entry name" value="PROTEIN PET117 HOMOLOG, MITOCHONDRIAL"/>
    <property type="match status" value="1"/>
</dbReference>
<dbReference type="AlphaFoldDB" id="A0A1Y2AG72"/>
<feature type="compositionally biased region" description="Low complexity" evidence="5">
    <location>
        <begin position="83"/>
        <end position="123"/>
    </location>
</feature>
<dbReference type="PANTHER" id="PTHR28163">
    <property type="entry name" value="PROTEIN PET117 HOMOLOG, MITOCHONDRIAL"/>
    <property type="match status" value="1"/>
</dbReference>
<keyword evidence="3" id="KW-0809">Transit peptide</keyword>
<comment type="similarity">
    <text evidence="2">Belongs to the PET117 family.</text>
</comment>
<organism evidence="6 7">
    <name type="scientific">Naematelia encephala</name>
    <dbReference type="NCBI Taxonomy" id="71784"/>
    <lineage>
        <taxon>Eukaryota</taxon>
        <taxon>Fungi</taxon>
        <taxon>Dikarya</taxon>
        <taxon>Basidiomycota</taxon>
        <taxon>Agaricomycotina</taxon>
        <taxon>Tremellomycetes</taxon>
        <taxon>Tremellales</taxon>
        <taxon>Naemateliaceae</taxon>
        <taxon>Naematelia</taxon>
    </lineage>
</organism>
<dbReference type="Pfam" id="PF15786">
    <property type="entry name" value="PET117"/>
    <property type="match status" value="1"/>
</dbReference>
<protein>
    <submittedName>
        <fullName evidence="6">Uncharacterized protein</fullName>
    </submittedName>
</protein>
<gene>
    <name evidence="6" type="ORF">BCR39DRAFT_591537</name>
</gene>
<dbReference type="STRING" id="71784.A0A1Y2AG72"/>
<keyword evidence="4" id="KW-0496">Mitochondrion</keyword>
<accession>A0A1Y2AG72</accession>
<dbReference type="Proteomes" id="UP000193986">
    <property type="component" value="Unassembled WGS sequence"/>
</dbReference>
<evidence type="ECO:0000256" key="2">
    <source>
        <dbReference type="ARBA" id="ARBA00008197"/>
    </source>
</evidence>
<feature type="compositionally biased region" description="Basic and acidic residues" evidence="5">
    <location>
        <begin position="146"/>
        <end position="170"/>
    </location>
</feature>
<keyword evidence="7" id="KW-1185">Reference proteome</keyword>
<dbReference type="OrthoDB" id="76305at2759"/>
<evidence type="ECO:0000313" key="7">
    <source>
        <dbReference type="Proteomes" id="UP000193986"/>
    </source>
</evidence>
<proteinExistence type="inferred from homology"/>
<evidence type="ECO:0000256" key="3">
    <source>
        <dbReference type="ARBA" id="ARBA00022946"/>
    </source>
</evidence>
<dbReference type="GO" id="GO:0005739">
    <property type="term" value="C:mitochondrion"/>
    <property type="evidence" value="ECO:0007669"/>
    <property type="project" value="UniProtKB-SubCell"/>
</dbReference>
<reference evidence="6 7" key="1">
    <citation type="submission" date="2016-07" db="EMBL/GenBank/DDBJ databases">
        <title>Pervasive Adenine N6-methylation of Active Genes in Fungi.</title>
        <authorList>
            <consortium name="DOE Joint Genome Institute"/>
            <person name="Mondo S.J."/>
            <person name="Dannebaum R.O."/>
            <person name="Kuo R.C."/>
            <person name="Labutti K."/>
            <person name="Haridas S."/>
            <person name="Kuo A."/>
            <person name="Salamov A."/>
            <person name="Ahrendt S.R."/>
            <person name="Lipzen A."/>
            <person name="Sullivan W."/>
            <person name="Andreopoulos W.B."/>
            <person name="Clum A."/>
            <person name="Lindquist E."/>
            <person name="Daum C."/>
            <person name="Ramamoorthy G.K."/>
            <person name="Gryganskyi A."/>
            <person name="Culley D."/>
            <person name="Magnuson J.K."/>
            <person name="James T.Y."/>
            <person name="O'Malley M.A."/>
            <person name="Stajich J.E."/>
            <person name="Spatafora J.W."/>
            <person name="Visel A."/>
            <person name="Grigoriev I.V."/>
        </authorList>
    </citation>
    <scope>NUCLEOTIDE SEQUENCE [LARGE SCALE GENOMIC DNA]</scope>
    <source>
        <strain evidence="6 7">68-887.2</strain>
    </source>
</reference>
<dbReference type="InterPro" id="IPR031568">
    <property type="entry name" value="Pet117"/>
</dbReference>
<comment type="subcellular location">
    <subcellularLocation>
        <location evidence="1">Mitochondrion</location>
    </subcellularLocation>
</comment>
<evidence type="ECO:0000256" key="1">
    <source>
        <dbReference type="ARBA" id="ARBA00004173"/>
    </source>
</evidence>
<comment type="caution">
    <text evidence="6">The sequence shown here is derived from an EMBL/GenBank/DDBJ whole genome shotgun (WGS) entry which is preliminary data.</text>
</comment>
<feature type="region of interest" description="Disordered" evidence="5">
    <location>
        <begin position="59"/>
        <end position="186"/>
    </location>
</feature>
<dbReference type="GO" id="GO:0033617">
    <property type="term" value="P:mitochondrial respiratory chain complex IV assembly"/>
    <property type="evidence" value="ECO:0007669"/>
    <property type="project" value="TreeGrafter"/>
</dbReference>
<dbReference type="EMBL" id="MCFC01000108">
    <property type="protein sequence ID" value="ORY21593.1"/>
    <property type="molecule type" value="Genomic_DNA"/>
</dbReference>
<evidence type="ECO:0000313" key="6">
    <source>
        <dbReference type="EMBL" id="ORY21593.1"/>
    </source>
</evidence>
<dbReference type="InParanoid" id="A0A1Y2AG72"/>
<name>A0A1Y2AG72_9TREE</name>
<evidence type="ECO:0000256" key="4">
    <source>
        <dbReference type="ARBA" id="ARBA00023128"/>
    </source>
</evidence>